<keyword evidence="4" id="KW-0349">Heme</keyword>
<dbReference type="EMBL" id="JAJVDC020000094">
    <property type="protein sequence ID" value="KAL1625506.1"/>
    <property type="molecule type" value="Genomic_DNA"/>
</dbReference>
<comment type="caution">
    <text evidence="6">The sequence shown here is derived from an EMBL/GenBank/DDBJ whole genome shotgun (WGS) entry which is preliminary data.</text>
</comment>
<evidence type="ECO:0000256" key="1">
    <source>
        <dbReference type="ARBA" id="ARBA00001971"/>
    </source>
</evidence>
<organism evidence="6 7">
    <name type="scientific">Neofusicoccum ribis</name>
    <dbReference type="NCBI Taxonomy" id="45134"/>
    <lineage>
        <taxon>Eukaryota</taxon>
        <taxon>Fungi</taxon>
        <taxon>Dikarya</taxon>
        <taxon>Ascomycota</taxon>
        <taxon>Pezizomycotina</taxon>
        <taxon>Dothideomycetes</taxon>
        <taxon>Dothideomycetes incertae sedis</taxon>
        <taxon>Botryosphaeriales</taxon>
        <taxon>Botryosphaeriaceae</taxon>
        <taxon>Neofusicoccum</taxon>
    </lineage>
</organism>
<dbReference type="InterPro" id="IPR001128">
    <property type="entry name" value="Cyt_P450"/>
</dbReference>
<keyword evidence="2 4" id="KW-0479">Metal-binding</keyword>
<reference evidence="6 7" key="1">
    <citation type="submission" date="2024-02" db="EMBL/GenBank/DDBJ databases">
        <title>De novo assembly and annotation of 12 fungi associated with fruit tree decline syndrome in Ontario, Canada.</title>
        <authorList>
            <person name="Sulman M."/>
            <person name="Ellouze W."/>
            <person name="Ilyukhin E."/>
        </authorList>
    </citation>
    <scope>NUCLEOTIDE SEQUENCE [LARGE SCALE GENOMIC DNA]</scope>
    <source>
        <strain evidence="6 7">M1-105</strain>
    </source>
</reference>
<keyword evidence="5" id="KW-1133">Transmembrane helix</keyword>
<comment type="cofactor">
    <cofactor evidence="1">
        <name>heme</name>
        <dbReference type="ChEBI" id="CHEBI:30413"/>
    </cofactor>
</comment>
<dbReference type="Gene3D" id="1.10.630.10">
    <property type="entry name" value="Cytochrome P450"/>
    <property type="match status" value="1"/>
</dbReference>
<feature type="transmembrane region" description="Helical" evidence="5">
    <location>
        <begin position="15"/>
        <end position="34"/>
    </location>
</feature>
<dbReference type="PANTHER" id="PTHR24305:SF103">
    <property type="entry name" value="P450, PUTATIVE (EUROFUNG)-RELATED"/>
    <property type="match status" value="1"/>
</dbReference>
<dbReference type="PANTHER" id="PTHR24305">
    <property type="entry name" value="CYTOCHROME P450"/>
    <property type="match status" value="1"/>
</dbReference>
<dbReference type="PRINTS" id="PR00385">
    <property type="entry name" value="P450"/>
</dbReference>
<dbReference type="SUPFAM" id="SSF48264">
    <property type="entry name" value="Cytochrome P450"/>
    <property type="match status" value="1"/>
</dbReference>
<dbReference type="PROSITE" id="PS00086">
    <property type="entry name" value="CYTOCHROME_P450"/>
    <property type="match status" value="1"/>
</dbReference>
<keyword evidence="3 4" id="KW-0408">Iron</keyword>
<evidence type="ECO:0000256" key="2">
    <source>
        <dbReference type="ARBA" id="ARBA00022723"/>
    </source>
</evidence>
<dbReference type="InterPro" id="IPR017972">
    <property type="entry name" value="Cyt_P450_CS"/>
</dbReference>
<comment type="similarity">
    <text evidence="4">Belongs to the cytochrome P450 family.</text>
</comment>
<dbReference type="PRINTS" id="PR00463">
    <property type="entry name" value="EP450I"/>
</dbReference>
<keyword evidence="5" id="KW-0472">Membrane</keyword>
<protein>
    <recommendedName>
        <fullName evidence="8">Benzoate 4-monooxygenase cytochrome P450</fullName>
    </recommendedName>
</protein>
<proteinExistence type="inferred from homology"/>
<gene>
    <name evidence="6" type="ORF">SLS56_007328</name>
</gene>
<evidence type="ECO:0000256" key="3">
    <source>
        <dbReference type="ARBA" id="ARBA00023004"/>
    </source>
</evidence>
<keyword evidence="7" id="KW-1185">Reference proteome</keyword>
<sequence length="529" mass="59460">MEPSSLTFPGLPFPALPAFLTLVFIIYLTGYVLYQRFLHPLAGYPGPFLASLTDLWQVHQYLTLKQPYYLTDLHAKYGPIVRYGPDKLSITTEDAVPLIYQKGAKTMPKTEFYDAYGAAHPNVFGTRDEAHHSVRRRHMSHSFSISYVKDMEALLDQNVKLLKDKIAGFSDKNQIFDLRKVLQYYAIDVLGELAFSQSFGVQITDDESLVPPVKEHSLLAAVTGAWPAMTMTLKRWLPKVPLEGLQRLFRGRAACAALASRCVQQRLDALHDVKDDGGAVDRQRKDILTNLILARHPDTGERLTQTDLETEAFGFIIAGTHTTSATASLLFYHLLHAPEIMAKCIAEIDANLPALRPDEPAYSVSDVESSLPYLRQCVRENFRITPVFTMPLARRVMAPEGITIAGRHIQQGTSVAVCNHAFHHNPDVWGADHDVFDPTRWERPELAQRARYLMHFGLGGRQCIGKTVAQTNIYKLSSTLLKEFRFELADPEKQAGVEKGAFRGKLPDLVSVGISELEHPLMVRARWRV</sequence>
<keyword evidence="4" id="KW-0503">Monooxygenase</keyword>
<evidence type="ECO:0000313" key="6">
    <source>
        <dbReference type="EMBL" id="KAL1625506.1"/>
    </source>
</evidence>
<evidence type="ECO:0000256" key="5">
    <source>
        <dbReference type="SAM" id="Phobius"/>
    </source>
</evidence>
<dbReference type="InterPro" id="IPR050121">
    <property type="entry name" value="Cytochrome_P450_monoxygenase"/>
</dbReference>
<evidence type="ECO:0008006" key="8">
    <source>
        <dbReference type="Google" id="ProtNLM"/>
    </source>
</evidence>
<dbReference type="InterPro" id="IPR002401">
    <property type="entry name" value="Cyt_P450_E_grp-I"/>
</dbReference>
<keyword evidence="5" id="KW-0812">Transmembrane</keyword>
<dbReference type="InterPro" id="IPR036396">
    <property type="entry name" value="Cyt_P450_sf"/>
</dbReference>
<dbReference type="Proteomes" id="UP001521116">
    <property type="component" value="Unassembled WGS sequence"/>
</dbReference>
<keyword evidence="4" id="KW-0560">Oxidoreductase</keyword>
<dbReference type="Pfam" id="PF00067">
    <property type="entry name" value="p450"/>
    <property type="match status" value="1"/>
</dbReference>
<evidence type="ECO:0000256" key="4">
    <source>
        <dbReference type="RuleBase" id="RU000461"/>
    </source>
</evidence>
<name>A0ABR3SP61_9PEZI</name>
<evidence type="ECO:0000313" key="7">
    <source>
        <dbReference type="Proteomes" id="UP001521116"/>
    </source>
</evidence>
<accession>A0ABR3SP61</accession>